<sequence>MWTDITLQCFPDCPSWPMRQRTVMDSGGGLRVGSLLRLACDGRPEVAIRCGMRGTWELLREREDGPGGSPPGRPSRPSGRSLKFTVGPELSEQEFASMCPLSNGSRQNLMNMTFWAKLSGDERAMFLILALGCFGSLCGLACTYFLSPYVPDEPPEEEQNDSETQNEASEDPALRRFNLLTGELERRRSLGRRKRGGSTRLSAMVQRSASRLAGYLQDGGPKVASCSNCDRPASHVCFPCSHLCLCVTCAEDFLHSFPGGFQELHRDEDGLDISAQQPSCPLCGQFVFCVIDAKPAQVFDVPGPLDLALSAASAAASSLRRGAAYAAQGAADVAARSRHIPPTTVGRSRESRESRETRV</sequence>
<feature type="transmembrane region" description="Helical" evidence="2">
    <location>
        <begin position="124"/>
        <end position="146"/>
    </location>
</feature>
<feature type="region of interest" description="Disordered" evidence="1">
    <location>
        <begin position="335"/>
        <end position="359"/>
    </location>
</feature>
<feature type="compositionally biased region" description="Basic and acidic residues" evidence="1">
    <location>
        <begin position="347"/>
        <end position="359"/>
    </location>
</feature>
<keyword evidence="2" id="KW-0472">Membrane</keyword>
<evidence type="ECO:0000256" key="2">
    <source>
        <dbReference type="SAM" id="Phobius"/>
    </source>
</evidence>
<reference evidence="3" key="1">
    <citation type="submission" date="2022-10" db="EMBL/GenBank/DDBJ databases">
        <authorList>
            <person name="Chen Y."/>
            <person name="Dougan E. K."/>
            <person name="Chan C."/>
            <person name="Rhodes N."/>
            <person name="Thang M."/>
        </authorList>
    </citation>
    <scope>NUCLEOTIDE SEQUENCE</scope>
</reference>
<reference evidence="4" key="2">
    <citation type="submission" date="2024-04" db="EMBL/GenBank/DDBJ databases">
        <authorList>
            <person name="Chen Y."/>
            <person name="Shah S."/>
            <person name="Dougan E. K."/>
            <person name="Thang M."/>
            <person name="Chan C."/>
        </authorList>
    </citation>
    <scope>NUCLEOTIDE SEQUENCE [LARGE SCALE GENOMIC DNA]</scope>
</reference>
<evidence type="ECO:0000313" key="3">
    <source>
        <dbReference type="EMBL" id="CAI3990412.1"/>
    </source>
</evidence>
<gene>
    <name evidence="3" type="ORF">C1SCF055_LOCUS17404</name>
</gene>
<name>A0A9P1FY04_9DINO</name>
<dbReference type="EMBL" id="CAMXCT020001473">
    <property type="protein sequence ID" value="CAL1143787.1"/>
    <property type="molecule type" value="Genomic_DNA"/>
</dbReference>
<keyword evidence="2" id="KW-0812">Transmembrane</keyword>
<evidence type="ECO:0000313" key="5">
    <source>
        <dbReference type="Proteomes" id="UP001152797"/>
    </source>
</evidence>
<dbReference type="EMBL" id="CAMXCT010001473">
    <property type="protein sequence ID" value="CAI3990412.1"/>
    <property type="molecule type" value="Genomic_DNA"/>
</dbReference>
<dbReference type="EMBL" id="CAMXCT030001473">
    <property type="protein sequence ID" value="CAL4777724.1"/>
    <property type="molecule type" value="Genomic_DNA"/>
</dbReference>
<dbReference type="AlphaFoldDB" id="A0A9P1FY04"/>
<accession>A0A9P1FY04</accession>
<comment type="caution">
    <text evidence="3">The sequence shown here is derived from an EMBL/GenBank/DDBJ whole genome shotgun (WGS) entry which is preliminary data.</text>
</comment>
<keyword evidence="5" id="KW-1185">Reference proteome</keyword>
<feature type="region of interest" description="Disordered" evidence="1">
    <location>
        <begin position="61"/>
        <end position="83"/>
    </location>
</feature>
<protein>
    <submittedName>
        <fullName evidence="3">Uncharacterized protein</fullName>
    </submittedName>
</protein>
<proteinExistence type="predicted"/>
<feature type="region of interest" description="Disordered" evidence="1">
    <location>
        <begin position="153"/>
        <end position="172"/>
    </location>
</feature>
<keyword evidence="2" id="KW-1133">Transmembrane helix</keyword>
<dbReference type="Proteomes" id="UP001152797">
    <property type="component" value="Unassembled WGS sequence"/>
</dbReference>
<organism evidence="3">
    <name type="scientific">Cladocopium goreaui</name>
    <dbReference type="NCBI Taxonomy" id="2562237"/>
    <lineage>
        <taxon>Eukaryota</taxon>
        <taxon>Sar</taxon>
        <taxon>Alveolata</taxon>
        <taxon>Dinophyceae</taxon>
        <taxon>Suessiales</taxon>
        <taxon>Symbiodiniaceae</taxon>
        <taxon>Cladocopium</taxon>
    </lineage>
</organism>
<evidence type="ECO:0000256" key="1">
    <source>
        <dbReference type="SAM" id="MobiDB-lite"/>
    </source>
</evidence>
<dbReference type="OrthoDB" id="416755at2759"/>
<evidence type="ECO:0000313" key="4">
    <source>
        <dbReference type="EMBL" id="CAL1143787.1"/>
    </source>
</evidence>